<organism evidence="1">
    <name type="scientific">Lepeophtheirus salmonis</name>
    <name type="common">Salmon louse</name>
    <name type="synonym">Caligus salmonis</name>
    <dbReference type="NCBI Taxonomy" id="72036"/>
    <lineage>
        <taxon>Eukaryota</taxon>
        <taxon>Metazoa</taxon>
        <taxon>Ecdysozoa</taxon>
        <taxon>Arthropoda</taxon>
        <taxon>Crustacea</taxon>
        <taxon>Multicrustacea</taxon>
        <taxon>Hexanauplia</taxon>
        <taxon>Copepoda</taxon>
        <taxon>Siphonostomatoida</taxon>
        <taxon>Caligidae</taxon>
        <taxon>Lepeophtheirus</taxon>
    </lineage>
</organism>
<name>A0A0K2UBS6_LEPSM</name>
<evidence type="ECO:0000313" key="1">
    <source>
        <dbReference type="EMBL" id="CDW35377.1"/>
    </source>
</evidence>
<reference evidence="1" key="1">
    <citation type="submission" date="2014-05" db="EMBL/GenBank/DDBJ databases">
        <authorList>
            <person name="Chronopoulou M."/>
        </authorList>
    </citation>
    <scope>NUCLEOTIDE SEQUENCE</scope>
    <source>
        <tissue evidence="1">Whole organism</tissue>
    </source>
</reference>
<proteinExistence type="predicted"/>
<sequence length="33" mass="3737">MTPSHTLYGTVTGNFIPSKLIPVHFIPILKWDI</sequence>
<accession>A0A0K2UBS6</accession>
<protein>
    <submittedName>
        <fullName evidence="1">Uncharacterized protein</fullName>
    </submittedName>
</protein>
<dbReference type="AlphaFoldDB" id="A0A0K2UBS6"/>
<dbReference type="EMBL" id="HACA01018016">
    <property type="protein sequence ID" value="CDW35377.1"/>
    <property type="molecule type" value="Transcribed_RNA"/>
</dbReference>